<dbReference type="AlphaFoldDB" id="A0A090RQ34"/>
<reference evidence="9 10" key="2">
    <citation type="submission" date="2014-09" db="EMBL/GenBank/DDBJ databases">
        <authorList>
            <consortium name="NBRP consortium"/>
            <person name="Sawabe T."/>
            <person name="Meirelles P."/>
            <person name="Nakanishi M."/>
            <person name="Sayaka M."/>
            <person name="Hattori M."/>
            <person name="Ohkuma M."/>
        </authorList>
    </citation>
    <scope>NUCLEOTIDE SEQUENCE [LARGE SCALE GENOMIC DNA]</scope>
    <source>
        <strain evidence="10">JCM19235</strain>
    </source>
</reference>
<keyword evidence="3 6" id="KW-0479">Metal-binding</keyword>
<evidence type="ECO:0000256" key="6">
    <source>
        <dbReference type="PROSITE-ProRule" id="PRU00433"/>
    </source>
</evidence>
<dbReference type="SUPFAM" id="SSF46626">
    <property type="entry name" value="Cytochrome c"/>
    <property type="match status" value="1"/>
</dbReference>
<dbReference type="InterPro" id="IPR009056">
    <property type="entry name" value="Cyt_c-like_dom"/>
</dbReference>
<evidence type="ECO:0000259" key="8">
    <source>
        <dbReference type="PROSITE" id="PS51007"/>
    </source>
</evidence>
<evidence type="ECO:0000256" key="4">
    <source>
        <dbReference type="ARBA" id="ARBA00022982"/>
    </source>
</evidence>
<dbReference type="Gene3D" id="1.10.760.10">
    <property type="entry name" value="Cytochrome c-like domain"/>
    <property type="match status" value="1"/>
</dbReference>
<evidence type="ECO:0000256" key="5">
    <source>
        <dbReference type="ARBA" id="ARBA00023004"/>
    </source>
</evidence>
<keyword evidence="4" id="KW-0249">Electron transport</keyword>
<dbReference type="EMBL" id="BBMR01000001">
    <property type="protein sequence ID" value="GAL17386.1"/>
    <property type="molecule type" value="Genomic_DNA"/>
</dbReference>
<evidence type="ECO:0000313" key="9">
    <source>
        <dbReference type="EMBL" id="GAL17386.1"/>
    </source>
</evidence>
<evidence type="ECO:0000313" key="10">
    <source>
        <dbReference type="Proteomes" id="UP000029228"/>
    </source>
</evidence>
<keyword evidence="2 6" id="KW-0349">Heme</keyword>
<dbReference type="Pfam" id="PF00034">
    <property type="entry name" value="Cytochrom_C"/>
    <property type="match status" value="1"/>
</dbReference>
<dbReference type="GO" id="GO:0046872">
    <property type="term" value="F:metal ion binding"/>
    <property type="evidence" value="ECO:0007669"/>
    <property type="project" value="UniProtKB-KW"/>
</dbReference>
<keyword evidence="1" id="KW-0813">Transport</keyword>
<evidence type="ECO:0000256" key="2">
    <source>
        <dbReference type="ARBA" id="ARBA00022617"/>
    </source>
</evidence>
<dbReference type="InterPro" id="IPR036909">
    <property type="entry name" value="Cyt_c-like_dom_sf"/>
</dbReference>
<feature type="signal peptide" evidence="7">
    <location>
        <begin position="1"/>
        <end position="24"/>
    </location>
</feature>
<keyword evidence="7" id="KW-0732">Signal</keyword>
<feature type="domain" description="Cytochrome c" evidence="8">
    <location>
        <begin position="28"/>
        <end position="108"/>
    </location>
</feature>
<protein>
    <submittedName>
        <fullName evidence="9">Cytochrome c553</fullName>
    </submittedName>
</protein>
<evidence type="ECO:0000256" key="7">
    <source>
        <dbReference type="SAM" id="SignalP"/>
    </source>
</evidence>
<dbReference type="PANTHER" id="PTHR33751">
    <property type="entry name" value="CBB3-TYPE CYTOCHROME C OXIDASE SUBUNIT FIXP"/>
    <property type="match status" value="1"/>
</dbReference>
<dbReference type="GO" id="GO:0020037">
    <property type="term" value="F:heme binding"/>
    <property type="evidence" value="ECO:0007669"/>
    <property type="project" value="InterPro"/>
</dbReference>
<gene>
    <name evidence="9" type="ORF">JCM19235_5935</name>
</gene>
<dbReference type="Proteomes" id="UP000029228">
    <property type="component" value="Unassembled WGS sequence"/>
</dbReference>
<evidence type="ECO:0000256" key="3">
    <source>
        <dbReference type="ARBA" id="ARBA00022723"/>
    </source>
</evidence>
<name>A0A090RQ34_9VIBR</name>
<dbReference type="STRING" id="990268.JCM19235_5935"/>
<comment type="caution">
    <text evidence="9">The sequence shown here is derived from an EMBL/GenBank/DDBJ whole genome shotgun (WGS) entry which is preliminary data.</text>
</comment>
<keyword evidence="5 6" id="KW-0408">Iron</keyword>
<accession>A0A090RQ34</accession>
<proteinExistence type="predicted"/>
<feature type="chain" id="PRO_5001862624" evidence="7">
    <location>
        <begin position="25"/>
        <end position="108"/>
    </location>
</feature>
<dbReference type="PROSITE" id="PS51007">
    <property type="entry name" value="CYTC"/>
    <property type="match status" value="1"/>
</dbReference>
<dbReference type="PANTHER" id="PTHR33751:SF9">
    <property type="entry name" value="CYTOCHROME C4"/>
    <property type="match status" value="1"/>
</dbReference>
<sequence length="108" mass="11798">MSIDMNFLPAVSVLSILFSSTVLASNFGDAELGKLKSPSCVFCHNPNGPTSQPSYPDLNGQDPLYLYNAMRAYINDERSGPMAALMKAQLQNLSDEDLKDVAAFYSEQ</sequence>
<dbReference type="GO" id="GO:0009055">
    <property type="term" value="F:electron transfer activity"/>
    <property type="evidence" value="ECO:0007669"/>
    <property type="project" value="InterPro"/>
</dbReference>
<dbReference type="InterPro" id="IPR050597">
    <property type="entry name" value="Cytochrome_c_Oxidase_Subunit"/>
</dbReference>
<organism evidence="9 10">
    <name type="scientific">Vibrio maritimus</name>
    <dbReference type="NCBI Taxonomy" id="990268"/>
    <lineage>
        <taxon>Bacteria</taxon>
        <taxon>Pseudomonadati</taxon>
        <taxon>Pseudomonadota</taxon>
        <taxon>Gammaproteobacteria</taxon>
        <taxon>Vibrionales</taxon>
        <taxon>Vibrionaceae</taxon>
        <taxon>Vibrio</taxon>
    </lineage>
</organism>
<reference evidence="9 10" key="1">
    <citation type="submission" date="2014-09" db="EMBL/GenBank/DDBJ databases">
        <title>Vibrio maritimus JCM 19235. (C45) whole genome shotgun sequence.</title>
        <authorList>
            <person name="Sawabe T."/>
            <person name="Meirelles P."/>
            <person name="Nakanishi M."/>
            <person name="Sayaka M."/>
            <person name="Hattori M."/>
            <person name="Ohkuma M."/>
        </authorList>
    </citation>
    <scope>NUCLEOTIDE SEQUENCE [LARGE SCALE GENOMIC DNA]</scope>
    <source>
        <strain evidence="10">JCM19235</strain>
    </source>
</reference>
<evidence type="ECO:0000256" key="1">
    <source>
        <dbReference type="ARBA" id="ARBA00022448"/>
    </source>
</evidence>
<keyword evidence="10" id="KW-1185">Reference proteome</keyword>